<dbReference type="NCBIfam" id="NF005559">
    <property type="entry name" value="PRK07231.1"/>
    <property type="match status" value="1"/>
</dbReference>
<dbReference type="Proteomes" id="UP000253628">
    <property type="component" value="Unassembled WGS sequence"/>
</dbReference>
<dbReference type="NCBIfam" id="NF009466">
    <property type="entry name" value="PRK12826.1-2"/>
    <property type="match status" value="1"/>
</dbReference>
<dbReference type="InterPro" id="IPR050259">
    <property type="entry name" value="SDR"/>
</dbReference>
<dbReference type="OrthoDB" id="9786435at2"/>
<dbReference type="PRINTS" id="PR00081">
    <property type="entry name" value="GDHRDH"/>
</dbReference>
<name>A0A366HCD7_9BURK</name>
<dbReference type="PROSITE" id="PS00061">
    <property type="entry name" value="ADH_SHORT"/>
    <property type="match status" value="1"/>
</dbReference>
<reference evidence="3 4" key="1">
    <citation type="submission" date="2018-06" db="EMBL/GenBank/DDBJ databases">
        <title>Genomic Encyclopedia of Type Strains, Phase IV (KMG-IV): sequencing the most valuable type-strain genomes for metagenomic binning, comparative biology and taxonomic classification.</title>
        <authorList>
            <person name="Goeker M."/>
        </authorList>
    </citation>
    <scope>NUCLEOTIDE SEQUENCE [LARGE SCALE GENOMIC DNA]</scope>
    <source>
        <strain evidence="3 4">DSM 25520</strain>
    </source>
</reference>
<dbReference type="InterPro" id="IPR002347">
    <property type="entry name" value="SDR_fam"/>
</dbReference>
<accession>A0A366HCD7</accession>
<dbReference type="InterPro" id="IPR036291">
    <property type="entry name" value="NAD(P)-bd_dom_sf"/>
</dbReference>
<dbReference type="SUPFAM" id="SSF51735">
    <property type="entry name" value="NAD(P)-binding Rossmann-fold domains"/>
    <property type="match status" value="1"/>
</dbReference>
<dbReference type="PRINTS" id="PR00080">
    <property type="entry name" value="SDRFAMILY"/>
</dbReference>
<dbReference type="Pfam" id="PF00106">
    <property type="entry name" value="adh_short"/>
    <property type="match status" value="1"/>
</dbReference>
<dbReference type="Gene3D" id="3.40.50.720">
    <property type="entry name" value="NAD(P)-binding Rossmann-like Domain"/>
    <property type="match status" value="1"/>
</dbReference>
<dbReference type="NCBIfam" id="NF009093">
    <property type="entry name" value="PRK12429.1"/>
    <property type="match status" value="1"/>
</dbReference>
<sequence length="262" mass="27511">MSAAGTQVQRHALVTGASRGIGYVIAQRLLEQGVRVTILGRGTQSLQQAVEKLAQFGEVGFVSANITEQADVRKAFALAVERFGVIDILVNNAGQAVSERFDRLDEAAWNKMIAVNLTGTFHCIQAALPGMLAQKWGRIVNVASTAGLVGYAYVSAYCAAKHGVIGLTRSLALETAKKGVTVNAVCPGYTETDLVQEALDNIMKKTGMTNDQAKSKLAEGNPQGRLVQPAEVADAVVWLCQPGASAVNGQSIPVDGGEVMAG</sequence>
<dbReference type="FunFam" id="3.40.50.720:FF:000084">
    <property type="entry name" value="Short-chain dehydrogenase reductase"/>
    <property type="match status" value="1"/>
</dbReference>
<organism evidence="3 4">
    <name type="scientific">Eoetvoesiella caeni</name>
    <dbReference type="NCBI Taxonomy" id="645616"/>
    <lineage>
        <taxon>Bacteria</taxon>
        <taxon>Pseudomonadati</taxon>
        <taxon>Pseudomonadota</taxon>
        <taxon>Betaproteobacteria</taxon>
        <taxon>Burkholderiales</taxon>
        <taxon>Alcaligenaceae</taxon>
        <taxon>Eoetvoesiella</taxon>
    </lineage>
</organism>
<evidence type="ECO:0000313" key="4">
    <source>
        <dbReference type="Proteomes" id="UP000253628"/>
    </source>
</evidence>
<dbReference type="InterPro" id="IPR020904">
    <property type="entry name" value="Sc_DH/Rdtase_CS"/>
</dbReference>
<gene>
    <name evidence="3" type="ORF">DFR37_104164</name>
</gene>
<protein>
    <submittedName>
        <fullName evidence="3">3-hydroxybutyrate dehydrogenase</fullName>
    </submittedName>
</protein>
<dbReference type="PANTHER" id="PTHR42879:SF2">
    <property type="entry name" value="3-OXOACYL-[ACYL-CARRIER-PROTEIN] REDUCTASE FABG"/>
    <property type="match status" value="1"/>
</dbReference>
<evidence type="ECO:0000256" key="1">
    <source>
        <dbReference type="ARBA" id="ARBA00006484"/>
    </source>
</evidence>
<dbReference type="CDD" id="cd05233">
    <property type="entry name" value="SDR_c"/>
    <property type="match status" value="1"/>
</dbReference>
<proteinExistence type="inferred from homology"/>
<evidence type="ECO:0000313" key="3">
    <source>
        <dbReference type="EMBL" id="RBP40068.1"/>
    </source>
</evidence>
<dbReference type="PANTHER" id="PTHR42879">
    <property type="entry name" value="3-OXOACYL-(ACYL-CARRIER-PROTEIN) REDUCTASE"/>
    <property type="match status" value="1"/>
</dbReference>
<keyword evidence="4" id="KW-1185">Reference proteome</keyword>
<evidence type="ECO:0000256" key="2">
    <source>
        <dbReference type="RuleBase" id="RU000363"/>
    </source>
</evidence>
<comment type="caution">
    <text evidence="3">The sequence shown here is derived from an EMBL/GenBank/DDBJ whole genome shotgun (WGS) entry which is preliminary data.</text>
</comment>
<dbReference type="AlphaFoldDB" id="A0A366HCD7"/>
<dbReference type="EMBL" id="QNRQ01000004">
    <property type="protein sequence ID" value="RBP40068.1"/>
    <property type="molecule type" value="Genomic_DNA"/>
</dbReference>
<dbReference type="GO" id="GO:0032787">
    <property type="term" value="P:monocarboxylic acid metabolic process"/>
    <property type="evidence" value="ECO:0007669"/>
    <property type="project" value="UniProtKB-ARBA"/>
</dbReference>
<dbReference type="RefSeq" id="WP_113933032.1">
    <property type="nucleotide sequence ID" value="NZ_JACCEU010000005.1"/>
</dbReference>
<comment type="similarity">
    <text evidence="1 2">Belongs to the short-chain dehydrogenases/reductases (SDR) family.</text>
</comment>